<dbReference type="Proteomes" id="UP000199564">
    <property type="component" value="Unassembled WGS sequence"/>
</dbReference>
<evidence type="ECO:0000313" key="2">
    <source>
        <dbReference type="EMBL" id="SFO60447.1"/>
    </source>
</evidence>
<dbReference type="PROSITE" id="PS51257">
    <property type="entry name" value="PROKAR_LIPOPROTEIN"/>
    <property type="match status" value="1"/>
</dbReference>
<reference evidence="3" key="1">
    <citation type="submission" date="2016-10" db="EMBL/GenBank/DDBJ databases">
        <authorList>
            <person name="Varghese N."/>
            <person name="Submissions S."/>
        </authorList>
    </citation>
    <scope>NUCLEOTIDE SEQUENCE [LARGE SCALE GENOMIC DNA]</scope>
    <source>
        <strain evidence="3">DSM 15282</strain>
    </source>
</reference>
<dbReference type="EMBL" id="FOVW01000009">
    <property type="protein sequence ID" value="SFO60447.1"/>
    <property type="molecule type" value="Genomic_DNA"/>
</dbReference>
<sequence length="349" mass="40627">MMNKIQLRITGAILLPVLLFACETKKENVVAEFQEEPLTTIAFGSCNRQDRDQPLWDPIISHQPDLFIWLGDNIYGDTDSMQVLKAKYELQNSNPGYQRLKAQSPIIGIWDDHDFGRNDAGTEYPHKKESRDLMFEFLDLPKSNPAWNREGAYNSFTYGPKGKQVKVILLDARYFRDSLIMEDRVYLPNESGTVLGEEQWAWLENELKENQAQVTLIGSGIQMLPRDHQFEKWANFPYERERLLNMLKKHRVQGAILLSGDRHIAEISQIELEGIEHPIYEVTSSGLTHTWREYREEPNRYRVGEMIAKLNFGIINLDWKEKEVNVTLEVRGREDSLFLTQNLRLPLSM</sequence>
<dbReference type="InterPro" id="IPR029052">
    <property type="entry name" value="Metallo-depent_PP-like"/>
</dbReference>
<dbReference type="PANTHER" id="PTHR33987:SF1">
    <property type="entry name" value="CALCINEURIN-LIKE METALLO-PHOSPHOESTERASE SUPERFAMILY PROTEIN"/>
    <property type="match status" value="1"/>
</dbReference>
<dbReference type="RefSeq" id="WP_245756432.1">
    <property type="nucleotide sequence ID" value="NZ_FOVW01000009.1"/>
</dbReference>
<dbReference type="Gene3D" id="3.60.21.70">
    <property type="entry name" value="PhoD-like phosphatase"/>
    <property type="match status" value="1"/>
</dbReference>
<dbReference type="SUPFAM" id="SSF56300">
    <property type="entry name" value="Metallo-dependent phosphatases"/>
    <property type="match status" value="1"/>
</dbReference>
<gene>
    <name evidence="2" type="ORF">SAMN04488519_10918</name>
</gene>
<organism evidence="2 3">
    <name type="scientific">Algoriphagus ornithinivorans</name>
    <dbReference type="NCBI Taxonomy" id="226506"/>
    <lineage>
        <taxon>Bacteria</taxon>
        <taxon>Pseudomonadati</taxon>
        <taxon>Bacteroidota</taxon>
        <taxon>Cytophagia</taxon>
        <taxon>Cytophagales</taxon>
        <taxon>Cyclobacteriaceae</taxon>
        <taxon>Algoriphagus</taxon>
    </lineage>
</organism>
<dbReference type="CDD" id="cd07389">
    <property type="entry name" value="MPP_PhoD"/>
    <property type="match status" value="1"/>
</dbReference>
<proteinExistence type="predicted"/>
<evidence type="ECO:0000313" key="3">
    <source>
        <dbReference type="Proteomes" id="UP000199564"/>
    </source>
</evidence>
<evidence type="ECO:0000259" key="1">
    <source>
        <dbReference type="Pfam" id="PF09423"/>
    </source>
</evidence>
<dbReference type="Pfam" id="PF09423">
    <property type="entry name" value="PhoD"/>
    <property type="match status" value="1"/>
</dbReference>
<name>A0A1I5IIQ8_9BACT</name>
<dbReference type="AlphaFoldDB" id="A0A1I5IIQ8"/>
<protein>
    <submittedName>
        <fullName evidence="2">Alkaline phosphatase D</fullName>
    </submittedName>
</protein>
<accession>A0A1I5IIQ8</accession>
<keyword evidence="3" id="KW-1185">Reference proteome</keyword>
<dbReference type="InterPro" id="IPR018946">
    <property type="entry name" value="PhoD-like_MPP"/>
</dbReference>
<dbReference type="STRING" id="226506.SAMN04488519_10918"/>
<dbReference type="PANTHER" id="PTHR33987">
    <property type="entry name" value="CALCINEURIN-LIKE METALLO-PHOSPHOESTERASE SUPERFAMILY PROTEIN"/>
    <property type="match status" value="1"/>
</dbReference>
<feature type="domain" description="PhoD-like phosphatase metallophosphatase" evidence="1">
    <location>
        <begin position="55"/>
        <end position="297"/>
    </location>
</feature>
<dbReference type="InterPro" id="IPR038607">
    <property type="entry name" value="PhoD-like_sf"/>
</dbReference>